<dbReference type="GO" id="GO:0003990">
    <property type="term" value="F:acetylcholinesterase activity"/>
    <property type="evidence" value="ECO:0007669"/>
    <property type="project" value="TreeGrafter"/>
</dbReference>
<dbReference type="GO" id="GO:0019695">
    <property type="term" value="P:choline metabolic process"/>
    <property type="evidence" value="ECO:0007669"/>
    <property type="project" value="TreeGrafter"/>
</dbReference>
<evidence type="ECO:0000259" key="7">
    <source>
        <dbReference type="Pfam" id="PF00135"/>
    </source>
</evidence>
<reference evidence="8" key="1">
    <citation type="submission" date="2015-08" db="UniProtKB">
        <authorList>
            <consortium name="WormBaseParasite"/>
        </authorList>
    </citation>
    <scope>IDENTIFICATION</scope>
</reference>
<keyword evidence="2" id="KW-0719">Serine esterase</keyword>
<dbReference type="InterPro" id="IPR050654">
    <property type="entry name" value="AChE-related_enzymes"/>
</dbReference>
<proteinExistence type="inferred from homology"/>
<dbReference type="GO" id="GO:0005615">
    <property type="term" value="C:extracellular space"/>
    <property type="evidence" value="ECO:0007669"/>
    <property type="project" value="TreeGrafter"/>
</dbReference>
<dbReference type="InterPro" id="IPR002018">
    <property type="entry name" value="CarbesteraseB"/>
</dbReference>
<dbReference type="PANTHER" id="PTHR43918:SF4">
    <property type="entry name" value="CARBOXYLIC ESTER HYDROLASE"/>
    <property type="match status" value="1"/>
</dbReference>
<dbReference type="InterPro" id="IPR029058">
    <property type="entry name" value="AB_hydrolase_fold"/>
</dbReference>
<evidence type="ECO:0000256" key="2">
    <source>
        <dbReference type="ARBA" id="ARBA00022487"/>
    </source>
</evidence>
<feature type="signal peptide" evidence="6">
    <location>
        <begin position="1"/>
        <end position="16"/>
    </location>
</feature>
<dbReference type="SUPFAM" id="SSF53474">
    <property type="entry name" value="alpha/beta-Hydrolases"/>
    <property type="match status" value="1"/>
</dbReference>
<evidence type="ECO:0000256" key="6">
    <source>
        <dbReference type="SAM" id="SignalP"/>
    </source>
</evidence>
<protein>
    <submittedName>
        <fullName evidence="8">Acetylcholinesterase</fullName>
    </submittedName>
</protein>
<feature type="chain" id="PRO_5005328010" evidence="6">
    <location>
        <begin position="17"/>
        <end position="617"/>
    </location>
</feature>
<dbReference type="STRING" id="6248.A0A0K0EB37"/>
<feature type="domain" description="Carboxylesterase type B" evidence="7">
    <location>
        <begin position="20"/>
        <end position="553"/>
    </location>
</feature>
<name>A0A0K0EB37_STRER</name>
<evidence type="ECO:0000313" key="8">
    <source>
        <dbReference type="WBParaSite" id="SSTP_0000670800.1"/>
    </source>
</evidence>
<dbReference type="WBParaSite" id="SSTP_0000670800.1">
    <property type="protein sequence ID" value="SSTP_0000670800.1"/>
    <property type="gene ID" value="SSTP_0000670800"/>
</dbReference>
<dbReference type="GO" id="GO:0005886">
    <property type="term" value="C:plasma membrane"/>
    <property type="evidence" value="ECO:0007669"/>
    <property type="project" value="TreeGrafter"/>
</dbReference>
<dbReference type="Gene3D" id="3.40.50.1820">
    <property type="entry name" value="alpha/beta hydrolase"/>
    <property type="match status" value="1"/>
</dbReference>
<organism evidence="8">
    <name type="scientific">Strongyloides stercoralis</name>
    <name type="common">Threadworm</name>
    <dbReference type="NCBI Taxonomy" id="6248"/>
    <lineage>
        <taxon>Eukaryota</taxon>
        <taxon>Metazoa</taxon>
        <taxon>Ecdysozoa</taxon>
        <taxon>Nematoda</taxon>
        <taxon>Chromadorea</taxon>
        <taxon>Rhabditida</taxon>
        <taxon>Tylenchina</taxon>
        <taxon>Panagrolaimomorpha</taxon>
        <taxon>Strongyloidoidea</taxon>
        <taxon>Strongyloididae</taxon>
        <taxon>Strongyloides</taxon>
    </lineage>
</organism>
<keyword evidence="6" id="KW-0732">Signal</keyword>
<dbReference type="ESTHER" id="strer-a0a0k0eb37">
    <property type="family name" value="Cholinesterase-like"/>
</dbReference>
<dbReference type="PRINTS" id="PR00878">
    <property type="entry name" value="CHOLNESTRASE"/>
</dbReference>
<dbReference type="Pfam" id="PF00135">
    <property type="entry name" value="COesterase"/>
    <property type="match status" value="1"/>
</dbReference>
<dbReference type="PANTHER" id="PTHR43918">
    <property type="entry name" value="ACETYLCHOLINESTERASE"/>
    <property type="match status" value="1"/>
</dbReference>
<feature type="active site" description="Charge relay system" evidence="5">
    <location>
        <position position="371"/>
    </location>
</feature>
<accession>A0A0K0EB37</accession>
<comment type="similarity">
    <text evidence="1">Belongs to the type-B carboxylesterase/lipase family.</text>
</comment>
<evidence type="ECO:0000256" key="4">
    <source>
        <dbReference type="ARBA" id="ARBA00023157"/>
    </source>
</evidence>
<evidence type="ECO:0000256" key="3">
    <source>
        <dbReference type="ARBA" id="ARBA00022801"/>
    </source>
</evidence>
<feature type="active site" description="Acyl-ester intermediate" evidence="5">
    <location>
        <position position="213"/>
    </location>
</feature>
<keyword evidence="3" id="KW-0378">Hydrolase</keyword>
<evidence type="ECO:0000256" key="5">
    <source>
        <dbReference type="PIRSR" id="PIRSR600997-1"/>
    </source>
</evidence>
<sequence length="617" mass="70672">MIIFFFLIFLITPISCYDGPKIRTYYGKFVGKKITVLGEKMTEYLGIPYAFPPIGPLRFKKPREINKNHFKKTYFAVHQGDACPQIIRVMNFSGYDDSNPTNGNNENCLKLNMWVPKSKKKMPVLVFFHGGSWTVRSGSVDKFNGSVLALKTRSIVIVPNFRLGFFGFSYLSGKNGISGNMGLLDQQMVLKWTKRTIKKFNGNRSKVTIFGTSSGGSSVLAHLFSNNSKPLFQRGIVSSGTITHFMSTISPTIAEINTLNVSVMVNCANKTIFNQTVINLNTTNLNFYYQNIINKKKKKNKAILKCLRKKNVTELLEAAKKVRVLGQIPTPFPFAPINNDTVFFKGSIDDIYKNKYFNKEVDLILGRTADEATFFMATGFTNNTKYNCSFYPLLPANHTKNQCIMNKTNFENLISLGAQILKLNKTEKNNLTTIYNETATTYTNRSIRLLSDFIFDCELSRFAMIYASVSKKNVYFYEYNRRSPINVWPPWTGAMHGDDLIDIFGIPFRHPEKYNNKILKHEQDYSDNVMWRIGNFTKNGDATSLWNKLNISSREPQALVFNMTSIRGNKTLYTNVTPPTCIKLFKLIQQSKEWKLFLKNSFKQLRPRRKKTKRPLS</sequence>
<dbReference type="GO" id="GO:0006581">
    <property type="term" value="P:acetylcholine catabolic process"/>
    <property type="evidence" value="ECO:0007669"/>
    <property type="project" value="TreeGrafter"/>
</dbReference>
<evidence type="ECO:0000256" key="1">
    <source>
        <dbReference type="ARBA" id="ARBA00005964"/>
    </source>
</evidence>
<feature type="active site" description="Charge relay system" evidence="5">
    <location>
        <position position="496"/>
    </location>
</feature>
<keyword evidence="4" id="KW-1015">Disulfide bond</keyword>
<dbReference type="InterPro" id="IPR000997">
    <property type="entry name" value="Cholinesterase"/>
</dbReference>
<dbReference type="AlphaFoldDB" id="A0A0K0EB37"/>